<gene>
    <name evidence="2" type="ORF">LVIROSA_LOCUS12503</name>
</gene>
<proteinExistence type="predicted"/>
<feature type="region of interest" description="Disordered" evidence="1">
    <location>
        <begin position="81"/>
        <end position="120"/>
    </location>
</feature>
<feature type="compositionally biased region" description="Polar residues" evidence="1">
    <location>
        <begin position="89"/>
        <end position="120"/>
    </location>
</feature>
<dbReference type="EMBL" id="CAKMRJ010002223">
    <property type="protein sequence ID" value="CAH1425355.1"/>
    <property type="molecule type" value="Genomic_DNA"/>
</dbReference>
<accession>A0AAU9MTP1</accession>
<keyword evidence="3" id="KW-1185">Reference proteome</keyword>
<dbReference type="PANTHER" id="PTHR45023:SF13">
    <property type="entry name" value="PUTATIVE-RELATED"/>
    <property type="match status" value="1"/>
</dbReference>
<reference evidence="2 3" key="1">
    <citation type="submission" date="2022-01" db="EMBL/GenBank/DDBJ databases">
        <authorList>
            <person name="Xiong W."/>
            <person name="Schranz E."/>
        </authorList>
    </citation>
    <scope>NUCLEOTIDE SEQUENCE [LARGE SCALE GENOMIC DNA]</scope>
</reference>
<evidence type="ECO:0000313" key="3">
    <source>
        <dbReference type="Proteomes" id="UP001157418"/>
    </source>
</evidence>
<evidence type="ECO:0000256" key="1">
    <source>
        <dbReference type="SAM" id="MobiDB-lite"/>
    </source>
</evidence>
<evidence type="ECO:0000313" key="2">
    <source>
        <dbReference type="EMBL" id="CAH1425355.1"/>
    </source>
</evidence>
<dbReference type="AlphaFoldDB" id="A0AAU9MTP1"/>
<organism evidence="2 3">
    <name type="scientific">Lactuca virosa</name>
    <dbReference type="NCBI Taxonomy" id="75947"/>
    <lineage>
        <taxon>Eukaryota</taxon>
        <taxon>Viridiplantae</taxon>
        <taxon>Streptophyta</taxon>
        <taxon>Embryophyta</taxon>
        <taxon>Tracheophyta</taxon>
        <taxon>Spermatophyta</taxon>
        <taxon>Magnoliopsida</taxon>
        <taxon>eudicotyledons</taxon>
        <taxon>Gunneridae</taxon>
        <taxon>Pentapetalae</taxon>
        <taxon>asterids</taxon>
        <taxon>campanulids</taxon>
        <taxon>Asterales</taxon>
        <taxon>Asteraceae</taxon>
        <taxon>Cichorioideae</taxon>
        <taxon>Cichorieae</taxon>
        <taxon>Lactucinae</taxon>
        <taxon>Lactuca</taxon>
    </lineage>
</organism>
<evidence type="ECO:0008006" key="4">
    <source>
        <dbReference type="Google" id="ProtNLM"/>
    </source>
</evidence>
<name>A0AAU9MTP1_9ASTR</name>
<comment type="caution">
    <text evidence="2">The sequence shown here is derived from an EMBL/GenBank/DDBJ whole genome shotgun (WGS) entry which is preliminary data.</text>
</comment>
<sequence>MGGSDRSRHQVTSKWKDLQNKCNAFKSIYNRKMNSVASGISEADALHSSLREYQRSINQKAFPHQQTWDWFKDNAKWPLVTKAGEDSPPLSSKRTKTSSSNAHTTSSDAQYHPGFSQQHE</sequence>
<protein>
    <recommendedName>
        <fullName evidence="4">No apical meristem-associated C-terminal domain-containing protein</fullName>
    </recommendedName>
</protein>
<dbReference type="PANTHER" id="PTHR45023">
    <property type="match status" value="1"/>
</dbReference>
<dbReference type="Proteomes" id="UP001157418">
    <property type="component" value="Unassembled WGS sequence"/>
</dbReference>